<organism evidence="7 8">
    <name type="scientific">Paenibacillus arenosi</name>
    <dbReference type="NCBI Taxonomy" id="2774142"/>
    <lineage>
        <taxon>Bacteria</taxon>
        <taxon>Bacillati</taxon>
        <taxon>Bacillota</taxon>
        <taxon>Bacilli</taxon>
        <taxon>Bacillales</taxon>
        <taxon>Paenibacillaceae</taxon>
        <taxon>Paenibacillus</taxon>
    </lineage>
</organism>
<evidence type="ECO:0000256" key="1">
    <source>
        <dbReference type="ARBA" id="ARBA00010456"/>
    </source>
</evidence>
<evidence type="ECO:0000256" key="3">
    <source>
        <dbReference type="ARBA" id="ARBA00022679"/>
    </source>
</evidence>
<evidence type="ECO:0000256" key="4">
    <source>
        <dbReference type="ARBA" id="ARBA00048447"/>
    </source>
</evidence>
<dbReference type="EC" id="2.4.2.1" evidence="5"/>
<dbReference type="EMBL" id="JACYTN010000002">
    <property type="protein sequence ID" value="MBD8497842.1"/>
    <property type="molecule type" value="Genomic_DNA"/>
</dbReference>
<accession>A0ABR9AXA5</accession>
<comment type="catalytic activity">
    <reaction evidence="5">
        <text>a purine 2'-deoxy-D-ribonucleoside + phosphate = a purine nucleobase + 2-deoxy-alpha-D-ribose 1-phosphate</text>
        <dbReference type="Rhea" id="RHEA:36431"/>
        <dbReference type="ChEBI" id="CHEBI:26386"/>
        <dbReference type="ChEBI" id="CHEBI:43474"/>
        <dbReference type="ChEBI" id="CHEBI:57259"/>
        <dbReference type="ChEBI" id="CHEBI:142361"/>
        <dbReference type="EC" id="2.4.2.1"/>
    </reaction>
</comment>
<comment type="similarity">
    <text evidence="1 5">Belongs to the PNP/UDP phosphorylase family.</text>
</comment>
<feature type="active site" description="Proton donor" evidence="5">
    <location>
        <position position="204"/>
    </location>
</feature>
<dbReference type="InterPro" id="IPR035994">
    <property type="entry name" value="Nucleoside_phosphorylase_sf"/>
</dbReference>
<dbReference type="SUPFAM" id="SSF53167">
    <property type="entry name" value="Purine and uridine phosphorylases"/>
    <property type="match status" value="1"/>
</dbReference>
<dbReference type="CDD" id="cd09006">
    <property type="entry name" value="PNP_EcPNPI-like"/>
    <property type="match status" value="1"/>
</dbReference>
<reference evidence="7 8" key="1">
    <citation type="submission" date="2020-09" db="EMBL/GenBank/DDBJ databases">
        <title>Paenibacillus sp. CAU 1523 isolated from sand of Haeundae Beach.</title>
        <authorList>
            <person name="Kim W."/>
        </authorList>
    </citation>
    <scope>NUCLEOTIDE SEQUENCE [LARGE SCALE GENOMIC DNA]</scope>
    <source>
        <strain evidence="7 8">CAU 1523</strain>
    </source>
</reference>
<evidence type="ECO:0000259" key="6">
    <source>
        <dbReference type="Pfam" id="PF01048"/>
    </source>
</evidence>
<gene>
    <name evidence="5 7" type="primary">deoD</name>
    <name evidence="7" type="ORF">IFO66_05915</name>
</gene>
<dbReference type="Pfam" id="PF01048">
    <property type="entry name" value="PNP_UDP_1"/>
    <property type="match status" value="1"/>
</dbReference>
<feature type="domain" description="Nucleoside phosphorylase" evidence="6">
    <location>
        <begin position="16"/>
        <end position="228"/>
    </location>
</feature>
<dbReference type="PANTHER" id="PTHR43691">
    <property type="entry name" value="URIDINE PHOSPHORYLASE"/>
    <property type="match status" value="1"/>
</dbReference>
<feature type="binding site" evidence="5">
    <location>
        <position position="43"/>
    </location>
    <ligand>
        <name>phosphate</name>
        <dbReference type="ChEBI" id="CHEBI:43474"/>
        <note>ligand shared between dimeric partners</note>
    </ligand>
</feature>
<comment type="subunit">
    <text evidence="5">Homohexamer; trimer of homodimers.</text>
</comment>
<keyword evidence="8" id="KW-1185">Reference proteome</keyword>
<keyword evidence="3 5" id="KW-0808">Transferase</keyword>
<sequence length="236" mass="26003">MSIHLEAPQGAIAEKVLLPGDPLRAKHIAETFLEDVQCYNQVRNMLGFTGTYKGERISVQGTGMGIPSFSIYATELIKDYGVKTLVRVGTCGAIQHEVQLREVLMAQGVTTDSSIISHYFPGLSFSPIADFDLLHRAYMISQERQMQVRVGNVHTSDYFYSENPEAVNRLGNFGVMAVEMETAALYTLAAKHGVKALSLLTVSDHILTGEQTSSQERQTTFNQMIELALDAIVEGK</sequence>
<evidence type="ECO:0000256" key="5">
    <source>
        <dbReference type="HAMAP-Rule" id="MF_01627"/>
    </source>
</evidence>
<evidence type="ECO:0000313" key="7">
    <source>
        <dbReference type="EMBL" id="MBD8497842.1"/>
    </source>
</evidence>
<proteinExistence type="inferred from homology"/>
<name>A0ABR9AXA5_9BACL</name>
<feature type="binding site" description="in other chain" evidence="5">
    <location>
        <begin position="179"/>
        <end position="181"/>
    </location>
    <ligand>
        <name>a purine D-ribonucleoside</name>
        <dbReference type="ChEBI" id="CHEBI:142355"/>
        <note>ligand shared between dimeric partners</note>
    </ligand>
</feature>
<dbReference type="GO" id="GO:0004731">
    <property type="term" value="F:purine-nucleoside phosphorylase activity"/>
    <property type="evidence" value="ECO:0007669"/>
    <property type="project" value="UniProtKB-EC"/>
</dbReference>
<feature type="binding site" description="in other chain" evidence="5">
    <location>
        <begin position="87"/>
        <end position="90"/>
    </location>
    <ligand>
        <name>phosphate</name>
        <dbReference type="ChEBI" id="CHEBI:43474"/>
        <note>ligand shared between dimeric partners</note>
    </ligand>
</feature>
<evidence type="ECO:0000256" key="2">
    <source>
        <dbReference type="ARBA" id="ARBA00022676"/>
    </source>
</evidence>
<comment type="catalytic activity">
    <reaction evidence="5">
        <text>a purine D-ribonucleoside + phosphate = a purine nucleobase + alpha-D-ribose 1-phosphate</text>
        <dbReference type="Rhea" id="RHEA:19805"/>
        <dbReference type="ChEBI" id="CHEBI:26386"/>
        <dbReference type="ChEBI" id="CHEBI:43474"/>
        <dbReference type="ChEBI" id="CHEBI:57720"/>
        <dbReference type="ChEBI" id="CHEBI:142355"/>
        <dbReference type="EC" id="2.4.2.1"/>
    </reaction>
</comment>
<dbReference type="HAMAP" id="MF_01627">
    <property type="entry name" value="Pur_nucleosid_phosp"/>
    <property type="match status" value="1"/>
</dbReference>
<protein>
    <recommendedName>
        <fullName evidence="5">Purine nucleoside phosphorylase DeoD-type</fullName>
        <shortName evidence="5">PNP</shortName>
        <ecNumber evidence="5">2.4.2.1</ecNumber>
    </recommendedName>
</protein>
<dbReference type="RefSeq" id="WP_192024217.1">
    <property type="nucleotide sequence ID" value="NZ_JACYTN010000002.1"/>
</dbReference>
<dbReference type="InterPro" id="IPR004402">
    <property type="entry name" value="DeoD-type"/>
</dbReference>
<feature type="binding site" description="in other chain" evidence="5">
    <location>
        <position position="24"/>
    </location>
    <ligand>
        <name>phosphate</name>
        <dbReference type="ChEBI" id="CHEBI:43474"/>
        <note>ligand shared between dimeric partners</note>
    </ligand>
</feature>
<dbReference type="Proteomes" id="UP000634529">
    <property type="component" value="Unassembled WGS sequence"/>
</dbReference>
<evidence type="ECO:0000313" key="8">
    <source>
        <dbReference type="Proteomes" id="UP000634529"/>
    </source>
</evidence>
<feature type="binding site" description="in other chain" evidence="5">
    <location>
        <position position="20"/>
    </location>
    <ligand>
        <name>phosphate</name>
        <dbReference type="ChEBI" id="CHEBI:43474"/>
        <note>ligand shared between dimeric partners</note>
    </ligand>
</feature>
<comment type="catalytic activity">
    <reaction evidence="4">
        <text>uridine + phosphate = alpha-D-ribose 1-phosphate + uracil</text>
        <dbReference type="Rhea" id="RHEA:24388"/>
        <dbReference type="ChEBI" id="CHEBI:16704"/>
        <dbReference type="ChEBI" id="CHEBI:17568"/>
        <dbReference type="ChEBI" id="CHEBI:43474"/>
        <dbReference type="ChEBI" id="CHEBI:57720"/>
        <dbReference type="EC" id="2.4.2.3"/>
    </reaction>
</comment>
<dbReference type="InterPro" id="IPR018016">
    <property type="entry name" value="Nucleoside_phosphorylase_CS"/>
</dbReference>
<comment type="caution">
    <text evidence="7">The sequence shown here is derived from an EMBL/GenBank/DDBJ whole genome shotgun (WGS) entry which is preliminary data.</text>
</comment>
<keyword evidence="2 5" id="KW-0328">Glycosyltransferase</keyword>
<dbReference type="NCBIfam" id="NF004489">
    <property type="entry name" value="PRK05819.1"/>
    <property type="match status" value="1"/>
</dbReference>
<dbReference type="PROSITE" id="PS01232">
    <property type="entry name" value="PNP_UDP_1"/>
    <property type="match status" value="1"/>
</dbReference>
<dbReference type="PANTHER" id="PTHR43691:SF11">
    <property type="entry name" value="FI09636P-RELATED"/>
    <property type="match status" value="1"/>
</dbReference>
<dbReference type="NCBIfam" id="TIGR00107">
    <property type="entry name" value="deoD"/>
    <property type="match status" value="1"/>
</dbReference>
<comment type="function">
    <text evidence="5">Catalyzes the reversible phosphorolytic breakdown of the N-glycosidic bond in the beta-(deoxy)ribonucleoside molecules, with the formation of the corresponding free purine bases and pentose-1-phosphate.</text>
</comment>
<feature type="binding site" evidence="5">
    <location>
        <position position="4"/>
    </location>
    <ligand>
        <name>a purine D-ribonucleoside</name>
        <dbReference type="ChEBI" id="CHEBI:142355"/>
        <note>ligand shared between dimeric partners</note>
    </ligand>
</feature>
<feature type="site" description="Important for catalytic activity" evidence="5">
    <location>
        <position position="217"/>
    </location>
</feature>
<feature type="binding site" description="in other chain" evidence="5">
    <location>
        <begin position="203"/>
        <end position="204"/>
    </location>
    <ligand>
        <name>a purine D-ribonucleoside</name>
        <dbReference type="ChEBI" id="CHEBI:142355"/>
        <note>ligand shared between dimeric partners</note>
    </ligand>
</feature>
<dbReference type="InterPro" id="IPR000845">
    <property type="entry name" value="Nucleoside_phosphorylase_d"/>
</dbReference>
<dbReference type="Gene3D" id="3.40.50.1580">
    <property type="entry name" value="Nucleoside phosphorylase domain"/>
    <property type="match status" value="1"/>
</dbReference>